<sequence>MCSCNNLRHQRRSSVEIHLAITNNKPVLN</sequence>
<reference evidence="1" key="2">
    <citation type="journal article" date="2015" name="Data Brief">
        <title>Shoot transcriptome of the giant reed, Arundo donax.</title>
        <authorList>
            <person name="Barrero R.A."/>
            <person name="Guerrero F.D."/>
            <person name="Moolhuijzen P."/>
            <person name="Goolsby J.A."/>
            <person name="Tidwell J."/>
            <person name="Bellgard S.E."/>
            <person name="Bellgard M.I."/>
        </authorList>
    </citation>
    <scope>NUCLEOTIDE SEQUENCE</scope>
    <source>
        <tissue evidence="1">Shoot tissue taken approximately 20 cm above the soil surface</tissue>
    </source>
</reference>
<reference evidence="1" key="1">
    <citation type="submission" date="2014-09" db="EMBL/GenBank/DDBJ databases">
        <authorList>
            <person name="Magalhaes I.L.F."/>
            <person name="Oliveira U."/>
            <person name="Santos F.R."/>
            <person name="Vidigal T.H.D.A."/>
            <person name="Brescovit A.D."/>
            <person name="Santos A.J."/>
        </authorList>
    </citation>
    <scope>NUCLEOTIDE SEQUENCE</scope>
    <source>
        <tissue evidence="1">Shoot tissue taken approximately 20 cm above the soil surface</tissue>
    </source>
</reference>
<accession>A0A0A9BTS8</accession>
<protein>
    <submittedName>
        <fullName evidence="1">Uncharacterized protein</fullName>
    </submittedName>
</protein>
<proteinExistence type="predicted"/>
<organism evidence="1">
    <name type="scientific">Arundo donax</name>
    <name type="common">Giant reed</name>
    <name type="synonym">Donax arundinaceus</name>
    <dbReference type="NCBI Taxonomy" id="35708"/>
    <lineage>
        <taxon>Eukaryota</taxon>
        <taxon>Viridiplantae</taxon>
        <taxon>Streptophyta</taxon>
        <taxon>Embryophyta</taxon>
        <taxon>Tracheophyta</taxon>
        <taxon>Spermatophyta</taxon>
        <taxon>Magnoliopsida</taxon>
        <taxon>Liliopsida</taxon>
        <taxon>Poales</taxon>
        <taxon>Poaceae</taxon>
        <taxon>PACMAD clade</taxon>
        <taxon>Arundinoideae</taxon>
        <taxon>Arundineae</taxon>
        <taxon>Arundo</taxon>
    </lineage>
</organism>
<evidence type="ECO:0000313" key="1">
    <source>
        <dbReference type="EMBL" id="JAD67469.1"/>
    </source>
</evidence>
<name>A0A0A9BTS8_ARUDO</name>
<dbReference type="AlphaFoldDB" id="A0A0A9BTS8"/>
<dbReference type="EMBL" id="GBRH01230426">
    <property type="protein sequence ID" value="JAD67469.1"/>
    <property type="molecule type" value="Transcribed_RNA"/>
</dbReference>